<evidence type="ECO:0000259" key="1">
    <source>
        <dbReference type="Pfam" id="PF13751"/>
    </source>
</evidence>
<evidence type="ECO:0000313" key="3">
    <source>
        <dbReference type="Proteomes" id="UP000540506"/>
    </source>
</evidence>
<evidence type="ECO:0000313" key="2">
    <source>
        <dbReference type="EMBL" id="MBB4928152.1"/>
    </source>
</evidence>
<reference evidence="2 3" key="1">
    <citation type="submission" date="2020-08" db="EMBL/GenBank/DDBJ databases">
        <title>Sequencing the genomes of 1000 actinobacteria strains.</title>
        <authorList>
            <person name="Klenk H.-P."/>
        </authorList>
    </citation>
    <scope>NUCLEOTIDE SEQUENCE [LARGE SCALE GENOMIC DNA]</scope>
    <source>
        <strain evidence="2 3">DSM 41654</strain>
    </source>
</reference>
<sequence>MTTDATVGGAVVVDQIHDRLEVRQLLPGEYYMGSGCISAELLLTTPIERGAQVIGPVRPNSTRENVEAKGFGTASFTVDWTTRHATCPNGRTSQYWAEGLDRNNRPAVRIRFATKTCAPCADRDACTRSTWYGGQLTIRPQEQSAILEQVRADQNSQEWKAKYAIRTGVEGTIHQAIASTGCRRTRYRSLPKTRLAHVFTAAAINLIRIDAWWSERPLASTRTSHLARIQLAA</sequence>
<keyword evidence="3" id="KW-1185">Reference proteome</keyword>
<dbReference type="Pfam" id="PF13751">
    <property type="entry name" value="DDE_Tnp_1_6"/>
    <property type="match status" value="1"/>
</dbReference>
<dbReference type="Proteomes" id="UP000540506">
    <property type="component" value="Unassembled WGS sequence"/>
</dbReference>
<dbReference type="EMBL" id="JACHJV010000002">
    <property type="protein sequence ID" value="MBB4928152.1"/>
    <property type="molecule type" value="Genomic_DNA"/>
</dbReference>
<dbReference type="RefSeq" id="WP_184945106.1">
    <property type="nucleotide sequence ID" value="NZ_JACHJV010000002.1"/>
</dbReference>
<organism evidence="2 3">
    <name type="scientific">Kitasatospora kifunensis</name>
    <name type="common">Streptomyces kifunensis</name>
    <dbReference type="NCBI Taxonomy" id="58351"/>
    <lineage>
        <taxon>Bacteria</taxon>
        <taxon>Bacillati</taxon>
        <taxon>Actinomycetota</taxon>
        <taxon>Actinomycetes</taxon>
        <taxon>Kitasatosporales</taxon>
        <taxon>Streptomycetaceae</taxon>
        <taxon>Kitasatospora</taxon>
    </lineage>
</organism>
<feature type="domain" description="Transposase DDE" evidence="1">
    <location>
        <begin position="86"/>
        <end position="209"/>
    </location>
</feature>
<dbReference type="InterPro" id="IPR025668">
    <property type="entry name" value="Tnp_DDE_dom"/>
</dbReference>
<accession>A0A7W7VYW6</accession>
<proteinExistence type="predicted"/>
<dbReference type="AlphaFoldDB" id="A0A7W7VYW6"/>
<gene>
    <name evidence="2" type="ORF">FHR34_007247</name>
</gene>
<comment type="caution">
    <text evidence="2">The sequence shown here is derived from an EMBL/GenBank/DDBJ whole genome shotgun (WGS) entry which is preliminary data.</text>
</comment>
<name>A0A7W7VYW6_KITKI</name>
<protein>
    <recommendedName>
        <fullName evidence="1">Transposase DDE domain-containing protein</fullName>
    </recommendedName>
</protein>